<keyword evidence="8" id="KW-0804">Transcription</keyword>
<proteinExistence type="inferred from homology"/>
<sequence>MLVPAKARSKSSHASPQKLDIASPRLVPTPAAADVPAMSSSSEFDVATRPTTVGKKSTKPAGQKKKEVLKSSIGGEGRKCLHCATDKTPQWRTRPMGPEEDKYNKTEVPTNLKSEVVKRI</sequence>
<evidence type="ECO:0000256" key="4">
    <source>
        <dbReference type="ARBA" id="ARBA00022833"/>
    </source>
</evidence>
<evidence type="ECO:0000256" key="2">
    <source>
        <dbReference type="ARBA" id="ARBA00022723"/>
    </source>
</evidence>
<keyword evidence="7" id="KW-0010">Activator</keyword>
<feature type="compositionally biased region" description="Polar residues" evidence="10">
    <location>
        <begin position="38"/>
        <end position="55"/>
    </location>
</feature>
<feature type="region of interest" description="Disordered" evidence="10">
    <location>
        <begin position="1"/>
        <end position="73"/>
    </location>
</feature>
<keyword evidence="6" id="KW-0238">DNA-binding</keyword>
<evidence type="ECO:0000256" key="7">
    <source>
        <dbReference type="ARBA" id="ARBA00023159"/>
    </source>
</evidence>
<evidence type="ECO:0000259" key="11">
    <source>
        <dbReference type="PROSITE" id="PS50114"/>
    </source>
</evidence>
<keyword evidence="3 9" id="KW-0863">Zinc-finger</keyword>
<dbReference type="InterPro" id="IPR051140">
    <property type="entry name" value="GATA_TF"/>
</dbReference>
<dbReference type="GO" id="GO:0043565">
    <property type="term" value="F:sequence-specific DNA binding"/>
    <property type="evidence" value="ECO:0007669"/>
    <property type="project" value="InterPro"/>
</dbReference>
<comment type="similarity">
    <text evidence="1">Belongs to the type IV zinc-finger family. Class A subfamily.</text>
</comment>
<dbReference type="InterPro" id="IPR013088">
    <property type="entry name" value="Znf_NHR/GATA"/>
</dbReference>
<feature type="domain" description="GATA-type" evidence="11">
    <location>
        <begin position="74"/>
        <end position="97"/>
    </location>
</feature>
<evidence type="ECO:0000256" key="10">
    <source>
        <dbReference type="SAM" id="MobiDB-lite"/>
    </source>
</evidence>
<dbReference type="EMBL" id="JACGWL010000006">
    <property type="protein sequence ID" value="KAK4399921.1"/>
    <property type="molecule type" value="Genomic_DNA"/>
</dbReference>
<evidence type="ECO:0000313" key="13">
    <source>
        <dbReference type="Proteomes" id="UP001289374"/>
    </source>
</evidence>
<dbReference type="PROSITE" id="PS50114">
    <property type="entry name" value="GATA_ZN_FINGER_2"/>
    <property type="match status" value="1"/>
</dbReference>
<dbReference type="PANTHER" id="PTHR45658">
    <property type="entry name" value="GATA TRANSCRIPTION FACTOR"/>
    <property type="match status" value="1"/>
</dbReference>
<organism evidence="12 13">
    <name type="scientific">Sesamum angolense</name>
    <dbReference type="NCBI Taxonomy" id="2727404"/>
    <lineage>
        <taxon>Eukaryota</taxon>
        <taxon>Viridiplantae</taxon>
        <taxon>Streptophyta</taxon>
        <taxon>Embryophyta</taxon>
        <taxon>Tracheophyta</taxon>
        <taxon>Spermatophyta</taxon>
        <taxon>Magnoliopsida</taxon>
        <taxon>eudicotyledons</taxon>
        <taxon>Gunneridae</taxon>
        <taxon>Pentapetalae</taxon>
        <taxon>asterids</taxon>
        <taxon>lamiids</taxon>
        <taxon>Lamiales</taxon>
        <taxon>Pedaliaceae</taxon>
        <taxon>Sesamum</taxon>
    </lineage>
</organism>
<keyword evidence="13" id="KW-1185">Reference proteome</keyword>
<dbReference type="Gene3D" id="3.30.50.10">
    <property type="entry name" value="Erythroid Transcription Factor GATA-1, subunit A"/>
    <property type="match status" value="1"/>
</dbReference>
<reference evidence="12" key="2">
    <citation type="journal article" date="2024" name="Plant">
        <title>Genomic evolution and insights into agronomic trait innovations of Sesamum species.</title>
        <authorList>
            <person name="Miao H."/>
            <person name="Wang L."/>
            <person name="Qu L."/>
            <person name="Liu H."/>
            <person name="Sun Y."/>
            <person name="Le M."/>
            <person name="Wang Q."/>
            <person name="Wei S."/>
            <person name="Zheng Y."/>
            <person name="Lin W."/>
            <person name="Duan Y."/>
            <person name="Cao H."/>
            <person name="Xiong S."/>
            <person name="Wang X."/>
            <person name="Wei L."/>
            <person name="Li C."/>
            <person name="Ma Q."/>
            <person name="Ju M."/>
            <person name="Zhao R."/>
            <person name="Li G."/>
            <person name="Mu C."/>
            <person name="Tian Q."/>
            <person name="Mei H."/>
            <person name="Zhang T."/>
            <person name="Gao T."/>
            <person name="Zhang H."/>
        </authorList>
    </citation>
    <scope>NUCLEOTIDE SEQUENCE</scope>
    <source>
        <strain evidence="12">K16</strain>
    </source>
</reference>
<evidence type="ECO:0000256" key="9">
    <source>
        <dbReference type="PROSITE-ProRule" id="PRU00094"/>
    </source>
</evidence>
<dbReference type="PANTHER" id="PTHR45658:SF134">
    <property type="entry name" value="GATA TYPE ZINC FINGER TRANSCRIPTION FACTOR FAMILY PROTEIN"/>
    <property type="match status" value="1"/>
</dbReference>
<evidence type="ECO:0000256" key="3">
    <source>
        <dbReference type="ARBA" id="ARBA00022771"/>
    </source>
</evidence>
<comment type="caution">
    <text evidence="12">The sequence shown here is derived from an EMBL/GenBank/DDBJ whole genome shotgun (WGS) entry which is preliminary data.</text>
</comment>
<keyword evidence="5" id="KW-0805">Transcription regulation</keyword>
<dbReference type="GO" id="GO:0030154">
    <property type="term" value="P:cell differentiation"/>
    <property type="evidence" value="ECO:0007669"/>
    <property type="project" value="TreeGrafter"/>
</dbReference>
<keyword evidence="2" id="KW-0479">Metal-binding</keyword>
<dbReference type="GO" id="GO:0005634">
    <property type="term" value="C:nucleus"/>
    <property type="evidence" value="ECO:0007669"/>
    <property type="project" value="TreeGrafter"/>
</dbReference>
<gene>
    <name evidence="12" type="ORF">Sango_1098200</name>
</gene>
<protein>
    <submittedName>
        <fullName evidence="12">GATA transcription factor 12</fullName>
    </submittedName>
</protein>
<accession>A0AAE2BW15</accession>
<reference evidence="12" key="1">
    <citation type="submission" date="2020-06" db="EMBL/GenBank/DDBJ databases">
        <authorList>
            <person name="Li T."/>
            <person name="Hu X."/>
            <person name="Zhang T."/>
            <person name="Song X."/>
            <person name="Zhang H."/>
            <person name="Dai N."/>
            <person name="Sheng W."/>
            <person name="Hou X."/>
            <person name="Wei L."/>
        </authorList>
    </citation>
    <scope>NUCLEOTIDE SEQUENCE</scope>
    <source>
        <strain evidence="12">K16</strain>
        <tissue evidence="12">Leaf</tissue>
    </source>
</reference>
<evidence type="ECO:0000256" key="8">
    <source>
        <dbReference type="ARBA" id="ARBA00023163"/>
    </source>
</evidence>
<name>A0AAE2BW15_9LAMI</name>
<dbReference type="GO" id="GO:0008270">
    <property type="term" value="F:zinc ion binding"/>
    <property type="evidence" value="ECO:0007669"/>
    <property type="project" value="UniProtKB-KW"/>
</dbReference>
<evidence type="ECO:0000256" key="5">
    <source>
        <dbReference type="ARBA" id="ARBA00023015"/>
    </source>
</evidence>
<dbReference type="Proteomes" id="UP001289374">
    <property type="component" value="Unassembled WGS sequence"/>
</dbReference>
<dbReference type="AlphaFoldDB" id="A0AAE2BW15"/>
<dbReference type="SMART" id="SM00401">
    <property type="entry name" value="ZnF_GATA"/>
    <property type="match status" value="1"/>
</dbReference>
<dbReference type="GO" id="GO:0006355">
    <property type="term" value="P:regulation of DNA-templated transcription"/>
    <property type="evidence" value="ECO:0007669"/>
    <property type="project" value="InterPro"/>
</dbReference>
<evidence type="ECO:0000313" key="12">
    <source>
        <dbReference type="EMBL" id="KAK4399921.1"/>
    </source>
</evidence>
<keyword evidence="4" id="KW-0862">Zinc</keyword>
<evidence type="ECO:0000256" key="1">
    <source>
        <dbReference type="ARBA" id="ARBA00005694"/>
    </source>
</evidence>
<dbReference type="InterPro" id="IPR000679">
    <property type="entry name" value="Znf_GATA"/>
</dbReference>
<evidence type="ECO:0000256" key="6">
    <source>
        <dbReference type="ARBA" id="ARBA00023125"/>
    </source>
</evidence>